<reference evidence="2" key="1">
    <citation type="submission" date="2014-05" db="EMBL/GenBank/DDBJ databases">
        <authorList>
            <person name="Chronopoulou M."/>
        </authorList>
    </citation>
    <scope>NUCLEOTIDE SEQUENCE</scope>
    <source>
        <tissue evidence="2">Whole organism</tissue>
    </source>
</reference>
<organism evidence="2">
    <name type="scientific">Lepeophtheirus salmonis</name>
    <name type="common">Salmon louse</name>
    <name type="synonym">Caligus salmonis</name>
    <dbReference type="NCBI Taxonomy" id="72036"/>
    <lineage>
        <taxon>Eukaryota</taxon>
        <taxon>Metazoa</taxon>
        <taxon>Ecdysozoa</taxon>
        <taxon>Arthropoda</taxon>
        <taxon>Crustacea</taxon>
        <taxon>Multicrustacea</taxon>
        <taxon>Hexanauplia</taxon>
        <taxon>Copepoda</taxon>
        <taxon>Siphonostomatoida</taxon>
        <taxon>Caligidae</taxon>
        <taxon>Lepeophtheirus</taxon>
    </lineage>
</organism>
<evidence type="ECO:0000313" key="2">
    <source>
        <dbReference type="EMBL" id="CDW40146.1"/>
    </source>
</evidence>
<keyword evidence="1" id="KW-0812">Transmembrane</keyword>
<evidence type="ECO:0000256" key="1">
    <source>
        <dbReference type="SAM" id="Phobius"/>
    </source>
</evidence>
<accession>A0A0K2UQY2</accession>
<keyword evidence="1" id="KW-1133">Transmembrane helix</keyword>
<feature type="non-terminal residue" evidence="2">
    <location>
        <position position="104"/>
    </location>
</feature>
<sequence>MPTATLSLMMNPVLISLLMNLLRMVPLLDLTRLFFPMVASRLSLTPLKETADSLLMFNLRLLLPQLMILLLLPLHTPNIILIQHKFLLLFFIIIIYMLNKYIKK</sequence>
<dbReference type="AlphaFoldDB" id="A0A0K2UQY2"/>
<proteinExistence type="predicted"/>
<keyword evidence="1" id="KW-0472">Membrane</keyword>
<protein>
    <submittedName>
        <fullName evidence="2">Uncharacterized protein</fullName>
    </submittedName>
</protein>
<name>A0A0K2UQY2_LEPSM</name>
<dbReference type="EMBL" id="HACA01022785">
    <property type="protein sequence ID" value="CDW40146.1"/>
    <property type="molecule type" value="Transcribed_RNA"/>
</dbReference>
<feature type="transmembrane region" description="Helical" evidence="1">
    <location>
        <begin position="80"/>
        <end position="98"/>
    </location>
</feature>
<feature type="transmembrane region" description="Helical" evidence="1">
    <location>
        <begin position="12"/>
        <end position="35"/>
    </location>
</feature>